<dbReference type="InterPro" id="IPR035902">
    <property type="entry name" value="Nuc_phospho_transferase"/>
</dbReference>
<evidence type="ECO:0000256" key="4">
    <source>
        <dbReference type="HAMAP-Rule" id="MF_00211"/>
    </source>
</evidence>
<evidence type="ECO:0000259" key="6">
    <source>
        <dbReference type="Pfam" id="PF02885"/>
    </source>
</evidence>
<feature type="binding site" evidence="4">
    <location>
        <position position="224"/>
    </location>
    <ligand>
        <name>Mg(2+)</name>
        <dbReference type="ChEBI" id="CHEBI:18420"/>
        <label>2</label>
    </ligand>
</feature>
<dbReference type="InterPro" id="IPR000312">
    <property type="entry name" value="Glycosyl_Trfase_fam3"/>
</dbReference>
<accession>A0ABS9X555</accession>
<dbReference type="Proteomes" id="UP001139646">
    <property type="component" value="Unassembled WGS sequence"/>
</dbReference>
<evidence type="ECO:0000256" key="2">
    <source>
        <dbReference type="ARBA" id="ARBA00022679"/>
    </source>
</evidence>
<feature type="binding site" evidence="4">
    <location>
        <position position="79"/>
    </location>
    <ligand>
        <name>anthranilate</name>
        <dbReference type="ChEBI" id="CHEBI:16567"/>
        <label>1</label>
    </ligand>
</feature>
<feature type="binding site" evidence="4">
    <location>
        <position position="87"/>
    </location>
    <ligand>
        <name>5-phospho-alpha-D-ribose 1-diphosphate</name>
        <dbReference type="ChEBI" id="CHEBI:58017"/>
    </ligand>
</feature>
<keyword evidence="4" id="KW-0057">Aromatic amino acid biosynthesis</keyword>
<feature type="binding site" evidence="4">
    <location>
        <position position="165"/>
    </location>
    <ligand>
        <name>anthranilate</name>
        <dbReference type="ChEBI" id="CHEBI:16567"/>
        <label>2</label>
    </ligand>
</feature>
<feature type="domain" description="Glycosyl transferase family 3 N-terminal" evidence="6">
    <location>
        <begin position="3"/>
        <end position="63"/>
    </location>
</feature>
<dbReference type="Gene3D" id="3.40.1030.10">
    <property type="entry name" value="Nucleoside phosphorylase/phosphoribosyltransferase catalytic domain"/>
    <property type="match status" value="1"/>
</dbReference>
<evidence type="ECO:0000256" key="1">
    <source>
        <dbReference type="ARBA" id="ARBA00022676"/>
    </source>
</evidence>
<comment type="caution">
    <text evidence="7">The sequence shown here is derived from an EMBL/GenBank/DDBJ whole genome shotgun (WGS) entry which is preliminary data.</text>
</comment>
<organism evidence="7 8">
    <name type="scientific">Colwellia maritima</name>
    <dbReference type="NCBI Taxonomy" id="2912588"/>
    <lineage>
        <taxon>Bacteria</taxon>
        <taxon>Pseudomonadati</taxon>
        <taxon>Pseudomonadota</taxon>
        <taxon>Gammaproteobacteria</taxon>
        <taxon>Alteromonadales</taxon>
        <taxon>Colwelliaceae</taxon>
        <taxon>Colwellia</taxon>
    </lineage>
</organism>
<dbReference type="SUPFAM" id="SSF47648">
    <property type="entry name" value="Nucleoside phosphorylase/phosphoribosyltransferase N-terminal domain"/>
    <property type="match status" value="1"/>
</dbReference>
<reference evidence="7" key="1">
    <citation type="submission" date="2022-01" db="EMBL/GenBank/DDBJ databases">
        <title>Colwellia maritima, isolated from seawater.</title>
        <authorList>
            <person name="Kristyanto S."/>
            <person name="Jung J."/>
            <person name="Jeon C.O."/>
        </authorList>
    </citation>
    <scope>NUCLEOTIDE SEQUENCE</scope>
    <source>
        <strain evidence="7">MSW7</strain>
    </source>
</reference>
<sequence length="338" mass="35831">MTNILSTLVDGHDLDQQTIKAFFEKMLKGETDPILLASVLTALKIKGETPEEISGAAIAIQSAAKKFPPQNNTVADCVGTGGDGANTINISTTAAILAAACGLKMAKHGNRSVSSMSGSADLLEAFGVNLMMSPATASNCLDKTNLCFLFAPAYHSGFKYAVTVRKIMGVRTLFNILGPLANPAYPNIMLLGVYTPDLLKPMAEALLLTGVKRAFIVYGSGLDEIALHGDTQVIEIKDGKLIERTISPKDFGIKQYSLEDIKGGTPQENADIIKAILAGKGQEAHNAAVIINCAALLYLHDKATDLKAAADLAREVLQSGKGLETLQQLVKLSNEECE</sequence>
<keyword evidence="2 4" id="KW-0808">Transferase</keyword>
<comment type="pathway">
    <text evidence="4">Amino-acid biosynthesis; L-tryptophan biosynthesis; L-tryptophan from chorismate: step 2/5.</text>
</comment>
<dbReference type="InterPro" id="IPR017459">
    <property type="entry name" value="Glycosyl_Trfase_fam3_N_dom"/>
</dbReference>
<dbReference type="PANTHER" id="PTHR43285:SF2">
    <property type="entry name" value="ANTHRANILATE PHOSPHORIBOSYLTRANSFERASE"/>
    <property type="match status" value="1"/>
</dbReference>
<feature type="binding site" evidence="4">
    <location>
        <begin position="89"/>
        <end position="92"/>
    </location>
    <ligand>
        <name>5-phospho-alpha-D-ribose 1-diphosphate</name>
        <dbReference type="ChEBI" id="CHEBI:58017"/>
    </ligand>
</feature>
<gene>
    <name evidence="4 7" type="primary">trpD</name>
    <name evidence="7" type="ORF">L3081_20645</name>
</gene>
<dbReference type="RefSeq" id="WP_242288236.1">
    <property type="nucleotide sequence ID" value="NZ_JAKKSL010000005.1"/>
</dbReference>
<keyword evidence="4" id="KW-0460">Magnesium</keyword>
<evidence type="ECO:0000256" key="3">
    <source>
        <dbReference type="ARBA" id="ARBA00022822"/>
    </source>
</evidence>
<dbReference type="EC" id="2.4.2.18" evidence="4"/>
<dbReference type="GO" id="GO:0004048">
    <property type="term" value="F:anthranilate phosphoribosyltransferase activity"/>
    <property type="evidence" value="ECO:0007669"/>
    <property type="project" value="UniProtKB-EC"/>
</dbReference>
<feature type="binding site" evidence="4">
    <location>
        <position position="79"/>
    </location>
    <ligand>
        <name>5-phospho-alpha-D-ribose 1-diphosphate</name>
        <dbReference type="ChEBI" id="CHEBI:58017"/>
    </ligand>
</feature>
<evidence type="ECO:0000313" key="8">
    <source>
        <dbReference type="Proteomes" id="UP001139646"/>
    </source>
</evidence>
<dbReference type="HAMAP" id="MF_00211">
    <property type="entry name" value="TrpD"/>
    <property type="match status" value="1"/>
</dbReference>
<feature type="binding site" evidence="4">
    <location>
        <begin position="82"/>
        <end position="83"/>
    </location>
    <ligand>
        <name>5-phospho-alpha-D-ribose 1-diphosphate</name>
        <dbReference type="ChEBI" id="CHEBI:58017"/>
    </ligand>
</feature>
<keyword evidence="1 4" id="KW-0328">Glycosyltransferase</keyword>
<dbReference type="Pfam" id="PF02885">
    <property type="entry name" value="Glycos_trans_3N"/>
    <property type="match status" value="1"/>
</dbReference>
<comment type="similarity">
    <text evidence="4">Belongs to the anthranilate phosphoribosyltransferase family.</text>
</comment>
<feature type="binding site" evidence="4">
    <location>
        <position position="91"/>
    </location>
    <ligand>
        <name>Mg(2+)</name>
        <dbReference type="ChEBI" id="CHEBI:18420"/>
        <label>1</label>
    </ligand>
</feature>
<dbReference type="Pfam" id="PF00591">
    <property type="entry name" value="Glycos_transf_3"/>
    <property type="match status" value="1"/>
</dbReference>
<dbReference type="Gene3D" id="1.20.970.10">
    <property type="entry name" value="Transferase, Pyrimidine Nucleoside Phosphorylase, Chain C"/>
    <property type="match status" value="1"/>
</dbReference>
<comment type="caution">
    <text evidence="4">Lacks conserved residue(s) required for the propagation of feature annotation.</text>
</comment>
<dbReference type="NCBIfam" id="TIGR01245">
    <property type="entry name" value="trpD"/>
    <property type="match status" value="1"/>
</dbReference>
<name>A0ABS9X555_9GAMM</name>
<feature type="binding site" evidence="4">
    <location>
        <begin position="107"/>
        <end position="115"/>
    </location>
    <ligand>
        <name>5-phospho-alpha-D-ribose 1-diphosphate</name>
        <dbReference type="ChEBI" id="CHEBI:58017"/>
    </ligand>
</feature>
<dbReference type="PANTHER" id="PTHR43285">
    <property type="entry name" value="ANTHRANILATE PHOSPHORIBOSYLTRANSFERASE"/>
    <property type="match status" value="1"/>
</dbReference>
<dbReference type="EMBL" id="JAKKSL010000005">
    <property type="protein sequence ID" value="MCI2285351.1"/>
    <property type="molecule type" value="Genomic_DNA"/>
</dbReference>
<dbReference type="SUPFAM" id="SSF52418">
    <property type="entry name" value="Nucleoside phosphorylase/phosphoribosyltransferase catalytic domain"/>
    <property type="match status" value="1"/>
</dbReference>
<comment type="cofactor">
    <cofactor evidence="4">
        <name>Mg(2+)</name>
        <dbReference type="ChEBI" id="CHEBI:18420"/>
    </cofactor>
    <text evidence="4">Binds 2 magnesium ions per monomer.</text>
</comment>
<feature type="domain" description="Glycosyl transferase family 3" evidence="5">
    <location>
        <begin position="73"/>
        <end position="321"/>
    </location>
</feature>
<comment type="catalytic activity">
    <reaction evidence="4">
        <text>N-(5-phospho-beta-D-ribosyl)anthranilate + diphosphate = 5-phospho-alpha-D-ribose 1-diphosphate + anthranilate</text>
        <dbReference type="Rhea" id="RHEA:11768"/>
        <dbReference type="ChEBI" id="CHEBI:16567"/>
        <dbReference type="ChEBI" id="CHEBI:18277"/>
        <dbReference type="ChEBI" id="CHEBI:33019"/>
        <dbReference type="ChEBI" id="CHEBI:58017"/>
        <dbReference type="EC" id="2.4.2.18"/>
    </reaction>
</comment>
<feature type="binding site" evidence="4">
    <location>
        <position position="110"/>
    </location>
    <ligand>
        <name>anthranilate</name>
        <dbReference type="ChEBI" id="CHEBI:16567"/>
        <label>1</label>
    </ligand>
</feature>
<evidence type="ECO:0000259" key="5">
    <source>
        <dbReference type="Pfam" id="PF00591"/>
    </source>
</evidence>
<feature type="binding site" evidence="4">
    <location>
        <position position="223"/>
    </location>
    <ligand>
        <name>Mg(2+)</name>
        <dbReference type="ChEBI" id="CHEBI:18420"/>
        <label>2</label>
    </ligand>
</feature>
<proteinExistence type="inferred from homology"/>
<dbReference type="InterPro" id="IPR005940">
    <property type="entry name" value="Anthranilate_Pribosyl_Tfrase"/>
</dbReference>
<keyword evidence="3 4" id="KW-0822">Tryptophan biosynthesis</keyword>
<comment type="function">
    <text evidence="4">Catalyzes the transfer of the phosphoribosyl group of 5-phosphorylribose-1-pyrophosphate (PRPP) to anthranilate to yield N-(5'-phosphoribosyl)-anthranilate (PRA).</text>
</comment>
<keyword evidence="4" id="KW-0028">Amino-acid biosynthesis</keyword>
<feature type="binding site" evidence="4">
    <location>
        <position position="224"/>
    </location>
    <ligand>
        <name>Mg(2+)</name>
        <dbReference type="ChEBI" id="CHEBI:18420"/>
        <label>1</label>
    </ligand>
</feature>
<feature type="binding site" evidence="4">
    <location>
        <position position="119"/>
    </location>
    <ligand>
        <name>5-phospho-alpha-D-ribose 1-diphosphate</name>
        <dbReference type="ChEBI" id="CHEBI:58017"/>
    </ligand>
</feature>
<comment type="subunit">
    <text evidence="4">Homodimer.</text>
</comment>
<keyword evidence="8" id="KW-1185">Reference proteome</keyword>
<keyword evidence="4" id="KW-0479">Metal-binding</keyword>
<protein>
    <recommendedName>
        <fullName evidence="4">Anthranilate phosphoribosyltransferase</fullName>
        <ecNumber evidence="4">2.4.2.18</ecNumber>
    </recommendedName>
</protein>
<dbReference type="InterPro" id="IPR036320">
    <property type="entry name" value="Glycosyl_Trfase_fam3_N_dom_sf"/>
</dbReference>
<evidence type="ECO:0000313" key="7">
    <source>
        <dbReference type="EMBL" id="MCI2285351.1"/>
    </source>
</evidence>